<keyword evidence="3" id="KW-0677">Repeat</keyword>
<evidence type="ECO:0000256" key="5">
    <source>
        <dbReference type="ARBA" id="ARBA00023043"/>
    </source>
</evidence>
<evidence type="ECO:0000259" key="8">
    <source>
        <dbReference type="Pfam" id="PF13962"/>
    </source>
</evidence>
<evidence type="ECO:0000256" key="3">
    <source>
        <dbReference type="ARBA" id="ARBA00022737"/>
    </source>
</evidence>
<reference evidence="9" key="1">
    <citation type="journal article" date="2017" name="Nature">
        <title>The genome of Chenopodium quinoa.</title>
        <authorList>
            <person name="Jarvis D.E."/>
            <person name="Ho Y.S."/>
            <person name="Lightfoot D.J."/>
            <person name="Schmoeckel S.M."/>
            <person name="Li B."/>
            <person name="Borm T.J.A."/>
            <person name="Ohyanagi H."/>
            <person name="Mineta K."/>
            <person name="Michell C.T."/>
            <person name="Saber N."/>
            <person name="Kharbatia N.M."/>
            <person name="Rupper R.R."/>
            <person name="Sharp A.R."/>
            <person name="Dally N."/>
            <person name="Boughton B.A."/>
            <person name="Woo Y.H."/>
            <person name="Gao G."/>
            <person name="Schijlen E.G.W.M."/>
            <person name="Guo X."/>
            <person name="Momin A.A."/>
            <person name="Negrao S."/>
            <person name="Al-Babili S."/>
            <person name="Gehring C."/>
            <person name="Roessner U."/>
            <person name="Jung C."/>
            <person name="Murphy K."/>
            <person name="Arold S.T."/>
            <person name="Gojobori T."/>
            <person name="van der Linden C.G."/>
            <person name="van Loo E.N."/>
            <person name="Jellen E.N."/>
            <person name="Maughan P.J."/>
            <person name="Tester M."/>
        </authorList>
    </citation>
    <scope>NUCLEOTIDE SEQUENCE [LARGE SCALE GENOMIC DNA]</scope>
    <source>
        <strain evidence="9">cv. PI 614886</strain>
    </source>
</reference>
<keyword evidence="10" id="KW-1185">Reference proteome</keyword>
<reference evidence="9" key="2">
    <citation type="submission" date="2021-03" db="UniProtKB">
        <authorList>
            <consortium name="EnsemblPlants"/>
        </authorList>
    </citation>
    <scope>IDENTIFICATION</scope>
</reference>
<dbReference type="OMA" id="HENADMT"/>
<keyword evidence="6" id="KW-0472">Membrane</keyword>
<dbReference type="SUPFAM" id="SSF48403">
    <property type="entry name" value="Ankyrin repeat"/>
    <property type="match status" value="2"/>
</dbReference>
<dbReference type="PROSITE" id="PS50297">
    <property type="entry name" value="ANK_REP_REGION"/>
    <property type="match status" value="2"/>
</dbReference>
<evidence type="ECO:0000256" key="4">
    <source>
        <dbReference type="ARBA" id="ARBA00022989"/>
    </source>
</evidence>
<evidence type="ECO:0000313" key="9">
    <source>
        <dbReference type="EnsemblPlants" id="AUR62009246-RA:cds"/>
    </source>
</evidence>
<evidence type="ECO:0000256" key="2">
    <source>
        <dbReference type="ARBA" id="ARBA00022692"/>
    </source>
</evidence>
<feature type="repeat" description="ANK" evidence="7">
    <location>
        <begin position="119"/>
        <end position="141"/>
    </location>
</feature>
<dbReference type="InterPro" id="IPR026961">
    <property type="entry name" value="PGG_dom"/>
</dbReference>
<dbReference type="Pfam" id="PF12796">
    <property type="entry name" value="Ank_2"/>
    <property type="match status" value="3"/>
</dbReference>
<organism evidence="9 10">
    <name type="scientific">Chenopodium quinoa</name>
    <name type="common">Quinoa</name>
    <dbReference type="NCBI Taxonomy" id="63459"/>
    <lineage>
        <taxon>Eukaryota</taxon>
        <taxon>Viridiplantae</taxon>
        <taxon>Streptophyta</taxon>
        <taxon>Embryophyta</taxon>
        <taxon>Tracheophyta</taxon>
        <taxon>Spermatophyta</taxon>
        <taxon>Magnoliopsida</taxon>
        <taxon>eudicotyledons</taxon>
        <taxon>Gunneridae</taxon>
        <taxon>Pentapetalae</taxon>
        <taxon>Caryophyllales</taxon>
        <taxon>Chenopodiaceae</taxon>
        <taxon>Chenopodioideae</taxon>
        <taxon>Atripliceae</taxon>
        <taxon>Chenopodium</taxon>
    </lineage>
</organism>
<dbReference type="Gene3D" id="1.25.40.20">
    <property type="entry name" value="Ankyrin repeat-containing domain"/>
    <property type="match status" value="3"/>
</dbReference>
<name>A0A803LBK7_CHEQI</name>
<keyword evidence="2" id="KW-0812">Transmembrane</keyword>
<keyword evidence="4" id="KW-1133">Transmembrane helix</keyword>
<dbReference type="InterPro" id="IPR002110">
    <property type="entry name" value="Ankyrin_rpt"/>
</dbReference>
<dbReference type="InterPro" id="IPR036770">
    <property type="entry name" value="Ankyrin_rpt-contain_sf"/>
</dbReference>
<feature type="repeat" description="ANK" evidence="7">
    <location>
        <begin position="421"/>
        <end position="443"/>
    </location>
</feature>
<proteinExistence type="predicted"/>
<dbReference type="SMART" id="SM00248">
    <property type="entry name" value="ANK"/>
    <property type="match status" value="10"/>
</dbReference>
<sequence length="508" mass="56492">MEAQIERGQLHAITRLYDAALKGDVPSLLNLLGEDPLILDRCIIGKSGSFMQSPLHVAVNFGHVNFTEEIIKQKPEIVELVDQIKRSSPLHIASTKGNLLIVEVLLAVNPSICYTHDQDGKTPVHVAAINGQIEVLRILLKMEPQAAWERTIGGETVLHLCVKHKQPKALKFLIEMMDDNELLNFDDSLGFTVLQLAVAAKQSEMVEFLLEHPKIKKNAISKKGLSAVDIHKRSRKDVIQDEKIWKHLNRANALPAKEALKPKKDRAWLEDQRTSLMVVASLIATMAFQAGINPPGGVWQDDLPYSGTIDKMTRMYIGHDAALKGDVPSLLELLGEDPLILDRCIIGKSGSFMQSPLHVAVNFGHVNFTKKIIEKKPKLVEVVDQLKRSSPLHIACAEGYLQIVEDLLVVNPNMCFIHDRDGKTPVHVAAMNGQIEVLRTLLKLEPQAAWERTIGDETVLHLCVKHKQPKVLKFLVETMDDGELLNLDDALGNTVLHLAVAAKQSEVR</sequence>
<evidence type="ECO:0000256" key="1">
    <source>
        <dbReference type="ARBA" id="ARBA00004141"/>
    </source>
</evidence>
<keyword evidence="5 7" id="KW-0040">ANK repeat</keyword>
<feature type="repeat" description="ANK" evidence="7">
    <location>
        <begin position="85"/>
        <end position="117"/>
    </location>
</feature>
<dbReference type="Proteomes" id="UP000596660">
    <property type="component" value="Unplaced"/>
</dbReference>
<dbReference type="Pfam" id="PF13962">
    <property type="entry name" value="PGG"/>
    <property type="match status" value="1"/>
</dbReference>
<dbReference type="GO" id="GO:0005886">
    <property type="term" value="C:plasma membrane"/>
    <property type="evidence" value="ECO:0007669"/>
    <property type="project" value="TreeGrafter"/>
</dbReference>
<evidence type="ECO:0000256" key="7">
    <source>
        <dbReference type="PROSITE-ProRule" id="PRU00023"/>
    </source>
</evidence>
<dbReference type="EnsemblPlants" id="AUR62009246-RA">
    <property type="protein sequence ID" value="AUR62009246-RA:cds"/>
    <property type="gene ID" value="AUR62009246"/>
</dbReference>
<dbReference type="PANTHER" id="PTHR24186:SF37">
    <property type="entry name" value="PGG DOMAIN-CONTAINING PROTEIN"/>
    <property type="match status" value="1"/>
</dbReference>
<evidence type="ECO:0000256" key="6">
    <source>
        <dbReference type="ARBA" id="ARBA00023136"/>
    </source>
</evidence>
<evidence type="ECO:0000313" key="10">
    <source>
        <dbReference type="Proteomes" id="UP000596660"/>
    </source>
</evidence>
<feature type="domain" description="PGG" evidence="8">
    <location>
        <begin position="267"/>
        <end position="302"/>
    </location>
</feature>
<accession>A0A803LBK7</accession>
<protein>
    <recommendedName>
        <fullName evidence="8">PGG domain-containing protein</fullName>
    </recommendedName>
</protein>
<dbReference type="PROSITE" id="PS50088">
    <property type="entry name" value="ANK_REPEAT"/>
    <property type="match status" value="3"/>
</dbReference>
<dbReference type="AlphaFoldDB" id="A0A803LBK7"/>
<dbReference type="Gramene" id="AUR62009246-RA">
    <property type="protein sequence ID" value="AUR62009246-RA:cds"/>
    <property type="gene ID" value="AUR62009246"/>
</dbReference>
<comment type="subcellular location">
    <subcellularLocation>
        <location evidence="1">Membrane</location>
        <topology evidence="1">Multi-pass membrane protein</topology>
    </subcellularLocation>
</comment>
<dbReference type="PANTHER" id="PTHR24186">
    <property type="entry name" value="PROTEIN PHOSPHATASE 1 REGULATORY SUBUNIT"/>
    <property type="match status" value="1"/>
</dbReference>